<gene>
    <name evidence="1" type="ORF">BDN72DRAFT_883725</name>
</gene>
<sequence length="926" mass="99239">MALTQSARLWDEEVVPALRKRLETESRTLAKRMSAVSLASSTTDTLSFPPSHSSFATFTDVPSRSSTSSTRLQSRTTSPLAATAPTSPRDYREQRTEQPTSPTLPPQPQPRSNGKSTTRPTSQRSRTYSQPYHTDLPNGKPVNGSSRPRGTTTGYGTPAAGLGSLSVSANSPNPHGATRPLLASPPTATAYYPETTMATSMLSASTSSSRSPQPRPSDVKPTRIPVASRTFTNPATTPNGIGGSSTTSTSPQLNGYGSPSSSYFPLTAAAAVPTSSSSPTYADSRTPTIPHTSVYQSPNANSSQSTVSVPSRQHSGILNEQPPFEPYSMSSNGPSPYGSNHGHGSTASSYDYNHGEPAARPSIDSEEHPFEHWYRGEVSRNGGVGELRVGKRQEMLDIANYGHSFYNTNKVPTKPLPWVVEEGRRRKMRKRADSVDGVGTEKERQRGSLYLDEDGAQRLGELLDESPLTDLEGDGEFSDVASEDYHRFRHHQQQQYQNQYGEGDSSLENGGSSGYNDTRSTTPTPAAIRPSHHSQNSGSTIQQHGSNGHGVGNGPPPTRIPAPQSRKSSDTARVPTPTQYQTRGSSEPPMPAQSRATTPSSSRIQAKTPPPHPSIPSAPASASLTTPSSSSSAGGKKTPSVKSPASSKKSGTKSPHGGAKGKSAAMLRKEAEEAEAAKRRSVAYYPTPDGGDGGTMEHAIPVWTQPKRDGNWDDVVLPAVARKKGLDGYEQMDGSPKPAKAPDHEPAPAPGTFGFRYRPSRGNEDDGESIPLDEVGPPTSPNYGDGDNGVITEEPESIPPPTISTPYDETPLPVHRPPDDRKPPLSEYPPPQEVRKPVVPSMPNHQVQGYGTGQPVGLGLDLERAYEERKKAGEMELLEKEEEEKGGCSSASLSHSLSWLATYVHRFLPTSPTSRPSLFMLFFVIE</sequence>
<proteinExistence type="predicted"/>
<accession>A0ACD3A3E9</accession>
<dbReference type="EMBL" id="ML208819">
    <property type="protein sequence ID" value="TFK60174.1"/>
    <property type="molecule type" value="Genomic_DNA"/>
</dbReference>
<dbReference type="Proteomes" id="UP000308600">
    <property type="component" value="Unassembled WGS sequence"/>
</dbReference>
<keyword evidence="2" id="KW-1185">Reference proteome</keyword>
<reference evidence="1 2" key="1">
    <citation type="journal article" date="2019" name="Nat. Ecol. Evol.">
        <title>Megaphylogeny resolves global patterns of mushroom evolution.</title>
        <authorList>
            <person name="Varga T."/>
            <person name="Krizsan K."/>
            <person name="Foldi C."/>
            <person name="Dima B."/>
            <person name="Sanchez-Garcia M."/>
            <person name="Sanchez-Ramirez S."/>
            <person name="Szollosi G.J."/>
            <person name="Szarkandi J.G."/>
            <person name="Papp V."/>
            <person name="Albert L."/>
            <person name="Andreopoulos W."/>
            <person name="Angelini C."/>
            <person name="Antonin V."/>
            <person name="Barry K.W."/>
            <person name="Bougher N.L."/>
            <person name="Buchanan P."/>
            <person name="Buyck B."/>
            <person name="Bense V."/>
            <person name="Catcheside P."/>
            <person name="Chovatia M."/>
            <person name="Cooper J."/>
            <person name="Damon W."/>
            <person name="Desjardin D."/>
            <person name="Finy P."/>
            <person name="Geml J."/>
            <person name="Haridas S."/>
            <person name="Hughes K."/>
            <person name="Justo A."/>
            <person name="Karasinski D."/>
            <person name="Kautmanova I."/>
            <person name="Kiss B."/>
            <person name="Kocsube S."/>
            <person name="Kotiranta H."/>
            <person name="LaButti K.M."/>
            <person name="Lechner B.E."/>
            <person name="Liimatainen K."/>
            <person name="Lipzen A."/>
            <person name="Lukacs Z."/>
            <person name="Mihaltcheva S."/>
            <person name="Morgado L.N."/>
            <person name="Niskanen T."/>
            <person name="Noordeloos M.E."/>
            <person name="Ohm R.A."/>
            <person name="Ortiz-Santana B."/>
            <person name="Ovrebo C."/>
            <person name="Racz N."/>
            <person name="Riley R."/>
            <person name="Savchenko A."/>
            <person name="Shiryaev A."/>
            <person name="Soop K."/>
            <person name="Spirin V."/>
            <person name="Szebenyi C."/>
            <person name="Tomsovsky M."/>
            <person name="Tulloss R.E."/>
            <person name="Uehling J."/>
            <person name="Grigoriev I.V."/>
            <person name="Vagvolgyi C."/>
            <person name="Papp T."/>
            <person name="Martin F.M."/>
            <person name="Miettinen O."/>
            <person name="Hibbett D.S."/>
            <person name="Nagy L.G."/>
        </authorList>
    </citation>
    <scope>NUCLEOTIDE SEQUENCE [LARGE SCALE GENOMIC DNA]</scope>
    <source>
        <strain evidence="1 2">NL-1719</strain>
    </source>
</reference>
<organism evidence="1 2">
    <name type="scientific">Pluteus cervinus</name>
    <dbReference type="NCBI Taxonomy" id="181527"/>
    <lineage>
        <taxon>Eukaryota</taxon>
        <taxon>Fungi</taxon>
        <taxon>Dikarya</taxon>
        <taxon>Basidiomycota</taxon>
        <taxon>Agaricomycotina</taxon>
        <taxon>Agaricomycetes</taxon>
        <taxon>Agaricomycetidae</taxon>
        <taxon>Agaricales</taxon>
        <taxon>Pluteineae</taxon>
        <taxon>Pluteaceae</taxon>
        <taxon>Pluteus</taxon>
    </lineage>
</organism>
<protein>
    <submittedName>
        <fullName evidence="1">Uncharacterized protein</fullName>
    </submittedName>
</protein>
<name>A0ACD3A3E9_9AGAR</name>
<evidence type="ECO:0000313" key="2">
    <source>
        <dbReference type="Proteomes" id="UP000308600"/>
    </source>
</evidence>
<evidence type="ECO:0000313" key="1">
    <source>
        <dbReference type="EMBL" id="TFK60174.1"/>
    </source>
</evidence>